<dbReference type="AlphaFoldDB" id="A0A7X5Y4A5"/>
<feature type="region of interest" description="Disordered" evidence="1">
    <location>
        <begin position="20"/>
        <end position="47"/>
    </location>
</feature>
<evidence type="ECO:0008006" key="5">
    <source>
        <dbReference type="Google" id="ProtNLM"/>
    </source>
</evidence>
<evidence type="ECO:0000313" key="4">
    <source>
        <dbReference type="Proteomes" id="UP000558192"/>
    </source>
</evidence>
<proteinExistence type="predicted"/>
<feature type="chain" id="PRO_5031224230" description="UrcA family protein" evidence="2">
    <location>
        <begin position="21"/>
        <end position="101"/>
    </location>
</feature>
<organism evidence="3 4">
    <name type="scientific">Sphingomonas kaistensis</name>
    <dbReference type="NCBI Taxonomy" id="298708"/>
    <lineage>
        <taxon>Bacteria</taxon>
        <taxon>Pseudomonadati</taxon>
        <taxon>Pseudomonadota</taxon>
        <taxon>Alphaproteobacteria</taxon>
        <taxon>Sphingomonadales</taxon>
        <taxon>Sphingomonadaceae</taxon>
        <taxon>Sphingomonas</taxon>
    </lineage>
</organism>
<evidence type="ECO:0000256" key="1">
    <source>
        <dbReference type="SAM" id="MobiDB-lite"/>
    </source>
</evidence>
<dbReference type="Proteomes" id="UP000558192">
    <property type="component" value="Unassembled WGS sequence"/>
</dbReference>
<evidence type="ECO:0000313" key="3">
    <source>
        <dbReference type="EMBL" id="NJC04909.1"/>
    </source>
</evidence>
<dbReference type="EMBL" id="JAATJC010000001">
    <property type="protein sequence ID" value="NJC04909.1"/>
    <property type="molecule type" value="Genomic_DNA"/>
</dbReference>
<name>A0A7X5Y4A5_9SPHN</name>
<keyword evidence="4" id="KW-1185">Reference proteome</keyword>
<protein>
    <recommendedName>
        <fullName evidence="5">UrcA family protein</fullName>
    </recommendedName>
</protein>
<dbReference type="RefSeq" id="WP_168067669.1">
    <property type="nucleotide sequence ID" value="NZ_JAATJC010000001.1"/>
</dbReference>
<reference evidence="3 4" key="1">
    <citation type="submission" date="2020-03" db="EMBL/GenBank/DDBJ databases">
        <title>Genomic Encyclopedia of Type Strains, Phase IV (KMG-IV): sequencing the most valuable type-strain genomes for metagenomic binning, comparative biology and taxonomic classification.</title>
        <authorList>
            <person name="Goeker M."/>
        </authorList>
    </citation>
    <scope>NUCLEOTIDE SEQUENCE [LARGE SCALE GENOMIC DNA]</scope>
    <source>
        <strain evidence="3 4">DSM 16846</strain>
    </source>
</reference>
<evidence type="ECO:0000256" key="2">
    <source>
        <dbReference type="SAM" id="SignalP"/>
    </source>
</evidence>
<feature type="signal peptide" evidence="2">
    <location>
        <begin position="1"/>
        <end position="20"/>
    </location>
</feature>
<accession>A0A7X5Y4A5</accession>
<keyword evidence="2" id="KW-0732">Signal</keyword>
<sequence>MRFVASALSLTLLLSAPAAALPLGAPTPPGPTDVDRFNGPSTGNLERTGLFTQKTAMERLRQVCSSSALKDRRTCDRAWKEINAAYAQLQTSRAAQEAQTD</sequence>
<comment type="caution">
    <text evidence="3">The sequence shown here is derived from an EMBL/GenBank/DDBJ whole genome shotgun (WGS) entry which is preliminary data.</text>
</comment>
<gene>
    <name evidence="3" type="ORF">GGQ97_000702</name>
</gene>